<evidence type="ECO:0000256" key="2">
    <source>
        <dbReference type="ARBA" id="ARBA00004240"/>
    </source>
</evidence>
<keyword evidence="6" id="KW-0472">Membrane</keyword>
<evidence type="ECO:0000259" key="7">
    <source>
        <dbReference type="Pfam" id="PF12697"/>
    </source>
</evidence>
<comment type="subcellular location">
    <subcellularLocation>
        <location evidence="2">Endoplasmic reticulum</location>
    </subcellularLocation>
    <subcellularLocation>
        <location evidence="3">Membrane</location>
    </subcellularLocation>
    <subcellularLocation>
        <location evidence="1">Mitochondrion</location>
    </subcellularLocation>
</comment>
<gene>
    <name evidence="8" type="ORF">K432DRAFT_297425</name>
</gene>
<keyword evidence="4" id="KW-0256">Endoplasmic reticulum</keyword>
<dbReference type="Pfam" id="PF12697">
    <property type="entry name" value="Abhydrolase_6"/>
    <property type="match status" value="1"/>
</dbReference>
<evidence type="ECO:0000256" key="5">
    <source>
        <dbReference type="ARBA" id="ARBA00023128"/>
    </source>
</evidence>
<evidence type="ECO:0000313" key="9">
    <source>
        <dbReference type="Proteomes" id="UP000250266"/>
    </source>
</evidence>
<keyword evidence="9" id="KW-1185">Reference proteome</keyword>
<protein>
    <recommendedName>
        <fullName evidence="7">AB hydrolase-1 domain-containing protein</fullName>
    </recommendedName>
</protein>
<dbReference type="InterPro" id="IPR000073">
    <property type="entry name" value="AB_hydrolase_1"/>
</dbReference>
<dbReference type="GO" id="GO:0005739">
    <property type="term" value="C:mitochondrion"/>
    <property type="evidence" value="ECO:0007669"/>
    <property type="project" value="UniProtKB-SubCell"/>
</dbReference>
<dbReference type="OrthoDB" id="1658288at2759"/>
<proteinExistence type="predicted"/>
<dbReference type="PANTHER" id="PTHR48182:SF2">
    <property type="entry name" value="PROTEIN SERAC1"/>
    <property type="match status" value="1"/>
</dbReference>
<evidence type="ECO:0000256" key="4">
    <source>
        <dbReference type="ARBA" id="ARBA00022824"/>
    </source>
</evidence>
<accession>A0A8E2JFC0</accession>
<evidence type="ECO:0000256" key="6">
    <source>
        <dbReference type="ARBA" id="ARBA00023136"/>
    </source>
</evidence>
<dbReference type="AlphaFoldDB" id="A0A8E2JFC0"/>
<reference evidence="8 9" key="1">
    <citation type="journal article" date="2016" name="Nat. Commun.">
        <title>Ectomycorrhizal ecology is imprinted in the genome of the dominant symbiotic fungus Cenococcum geophilum.</title>
        <authorList>
            <consortium name="DOE Joint Genome Institute"/>
            <person name="Peter M."/>
            <person name="Kohler A."/>
            <person name="Ohm R.A."/>
            <person name="Kuo A."/>
            <person name="Krutzmann J."/>
            <person name="Morin E."/>
            <person name="Arend M."/>
            <person name="Barry K.W."/>
            <person name="Binder M."/>
            <person name="Choi C."/>
            <person name="Clum A."/>
            <person name="Copeland A."/>
            <person name="Grisel N."/>
            <person name="Haridas S."/>
            <person name="Kipfer T."/>
            <person name="LaButti K."/>
            <person name="Lindquist E."/>
            <person name="Lipzen A."/>
            <person name="Maire R."/>
            <person name="Meier B."/>
            <person name="Mihaltcheva S."/>
            <person name="Molinier V."/>
            <person name="Murat C."/>
            <person name="Poggeler S."/>
            <person name="Quandt C.A."/>
            <person name="Sperisen C."/>
            <person name="Tritt A."/>
            <person name="Tisserant E."/>
            <person name="Crous P.W."/>
            <person name="Henrissat B."/>
            <person name="Nehls U."/>
            <person name="Egli S."/>
            <person name="Spatafora J.W."/>
            <person name="Grigoriev I.V."/>
            <person name="Martin F.M."/>
        </authorList>
    </citation>
    <scope>NUCLEOTIDE SEQUENCE [LARGE SCALE GENOMIC DNA]</scope>
    <source>
        <strain evidence="8 9">CBS 459.81</strain>
    </source>
</reference>
<keyword evidence="5" id="KW-0496">Mitochondrion</keyword>
<dbReference type="GO" id="GO:0005783">
    <property type="term" value="C:endoplasmic reticulum"/>
    <property type="evidence" value="ECO:0007669"/>
    <property type="project" value="UniProtKB-SubCell"/>
</dbReference>
<organism evidence="8 9">
    <name type="scientific">Lepidopterella palustris CBS 459.81</name>
    <dbReference type="NCBI Taxonomy" id="1314670"/>
    <lineage>
        <taxon>Eukaryota</taxon>
        <taxon>Fungi</taxon>
        <taxon>Dikarya</taxon>
        <taxon>Ascomycota</taxon>
        <taxon>Pezizomycotina</taxon>
        <taxon>Dothideomycetes</taxon>
        <taxon>Pleosporomycetidae</taxon>
        <taxon>Mytilinidiales</taxon>
        <taxon>Argynnaceae</taxon>
        <taxon>Lepidopterella</taxon>
    </lineage>
</organism>
<dbReference type="InterPro" id="IPR029058">
    <property type="entry name" value="AB_hydrolase_fold"/>
</dbReference>
<evidence type="ECO:0000256" key="3">
    <source>
        <dbReference type="ARBA" id="ARBA00004370"/>
    </source>
</evidence>
<dbReference type="Gene3D" id="3.40.50.1820">
    <property type="entry name" value="alpha/beta hydrolase"/>
    <property type="match status" value="1"/>
</dbReference>
<evidence type="ECO:0000313" key="8">
    <source>
        <dbReference type="EMBL" id="OCK80555.1"/>
    </source>
</evidence>
<dbReference type="Proteomes" id="UP000250266">
    <property type="component" value="Unassembled WGS sequence"/>
</dbReference>
<dbReference type="GO" id="GO:0016020">
    <property type="term" value="C:membrane"/>
    <property type="evidence" value="ECO:0007669"/>
    <property type="project" value="UniProtKB-SubCell"/>
</dbReference>
<sequence length="287" mass="32370">MFLLASSIIFTDNSSLIAISGLGGHAFGSFKEKDGSYMWLRDSLPQDLKRTRILLYGYDSTLANSASVQTIADLANDLQKAIGFIRNYDEADPERPLVLLGHSLGGIIAKQALITMKDGFKSDQANLKATHAILFFGVPNHGMEIASLIAMVGDGPNRYLLETLSRTSETLRKQEKDFPEVFYFKDSIIFSYYETKESPIVELINGKWKRSDTKRALLVDRNSATQARPWESKERYIQPIARDHSEMVKFPPNDDDYKKVLRHLKEITKNASAVIQDRFESSSTGMF</sequence>
<dbReference type="InterPro" id="IPR052374">
    <property type="entry name" value="SERAC1"/>
</dbReference>
<evidence type="ECO:0000256" key="1">
    <source>
        <dbReference type="ARBA" id="ARBA00004173"/>
    </source>
</evidence>
<dbReference type="SUPFAM" id="SSF53474">
    <property type="entry name" value="alpha/beta-Hydrolases"/>
    <property type="match status" value="1"/>
</dbReference>
<dbReference type="PANTHER" id="PTHR48182">
    <property type="entry name" value="PROTEIN SERAC1"/>
    <property type="match status" value="1"/>
</dbReference>
<name>A0A8E2JFC0_9PEZI</name>
<feature type="domain" description="AB hydrolase-1" evidence="7">
    <location>
        <begin position="25"/>
        <end position="233"/>
    </location>
</feature>
<dbReference type="EMBL" id="KV744955">
    <property type="protein sequence ID" value="OCK80555.1"/>
    <property type="molecule type" value="Genomic_DNA"/>
</dbReference>